<accession>A0ABD2AEA5</accession>
<reference evidence="2 3" key="1">
    <citation type="journal article" date="2024" name="Ann. Entomol. Soc. Am.">
        <title>Genomic analyses of the southern and eastern yellowjacket wasps (Hymenoptera: Vespidae) reveal evolutionary signatures of social life.</title>
        <authorList>
            <person name="Catto M.A."/>
            <person name="Caine P.B."/>
            <person name="Orr S.E."/>
            <person name="Hunt B.G."/>
            <person name="Goodisman M.A.D."/>
        </authorList>
    </citation>
    <scope>NUCLEOTIDE SEQUENCE [LARGE SCALE GENOMIC DNA]</scope>
    <source>
        <strain evidence="2">233</strain>
        <tissue evidence="2">Head and thorax</tissue>
    </source>
</reference>
<dbReference type="EMBL" id="JAUDFV010000152">
    <property type="protein sequence ID" value="KAL2718025.1"/>
    <property type="molecule type" value="Genomic_DNA"/>
</dbReference>
<feature type="region of interest" description="Disordered" evidence="1">
    <location>
        <begin position="188"/>
        <end position="236"/>
    </location>
</feature>
<gene>
    <name evidence="2" type="ORF">V1478_011901</name>
</gene>
<organism evidence="2 3">
    <name type="scientific">Vespula squamosa</name>
    <name type="common">Southern yellow jacket</name>
    <name type="synonym">Wasp</name>
    <dbReference type="NCBI Taxonomy" id="30214"/>
    <lineage>
        <taxon>Eukaryota</taxon>
        <taxon>Metazoa</taxon>
        <taxon>Ecdysozoa</taxon>
        <taxon>Arthropoda</taxon>
        <taxon>Hexapoda</taxon>
        <taxon>Insecta</taxon>
        <taxon>Pterygota</taxon>
        <taxon>Neoptera</taxon>
        <taxon>Endopterygota</taxon>
        <taxon>Hymenoptera</taxon>
        <taxon>Apocrita</taxon>
        <taxon>Aculeata</taxon>
        <taxon>Vespoidea</taxon>
        <taxon>Vespidae</taxon>
        <taxon>Vespinae</taxon>
        <taxon>Vespula</taxon>
    </lineage>
</organism>
<sequence length="411" mass="47541">MEMVFHLRWKCPLTATLLSPVSFTSQLSPPIAYHPKWISFLTLHESVCETIYESVPSRRLSKCFIASREVEDKFFSTFVTLSPPFGRSFCFQDDPSTFHASYRSTNLALPSESPSITLTRLTLSTHRYISYSYTLIFPLTSIVSKLRGLPEGSRPIITSQTFEFPKPWVKVTQFPSCKKGQTLDVISHARIYESPEEEGKRKKKDEEKEEEEKEEKQEEEEEEDDESDRERRKRGQNKFQTRQSLLVIDQSSYKWYVLCGLNLAIFPSTYVLPYIKPSLNDAFDQQNLAILRLRIISTGENHLCLERLLTRNIILEKRRSKIVISSAKPEDSGRYECIAESTSGHRASLAAQLLVAHDTRIPETSGHTYVYVFAFELSPNHTWINSRMLVRSDEKRYEFGRLRSVADRPKV</sequence>
<dbReference type="SUPFAM" id="SSF48726">
    <property type="entry name" value="Immunoglobulin"/>
    <property type="match status" value="1"/>
</dbReference>
<proteinExistence type="predicted"/>
<dbReference type="Proteomes" id="UP001607302">
    <property type="component" value="Unassembled WGS sequence"/>
</dbReference>
<dbReference type="Gene3D" id="2.60.40.10">
    <property type="entry name" value="Immunoglobulins"/>
    <property type="match status" value="1"/>
</dbReference>
<evidence type="ECO:0000256" key="1">
    <source>
        <dbReference type="SAM" id="MobiDB-lite"/>
    </source>
</evidence>
<name>A0ABD2AEA5_VESSQ</name>
<evidence type="ECO:0000313" key="2">
    <source>
        <dbReference type="EMBL" id="KAL2718025.1"/>
    </source>
</evidence>
<evidence type="ECO:0000313" key="3">
    <source>
        <dbReference type="Proteomes" id="UP001607302"/>
    </source>
</evidence>
<keyword evidence="3" id="KW-1185">Reference proteome</keyword>
<dbReference type="InterPro" id="IPR013783">
    <property type="entry name" value="Ig-like_fold"/>
</dbReference>
<feature type="compositionally biased region" description="Basic and acidic residues" evidence="1">
    <location>
        <begin position="190"/>
        <end position="206"/>
    </location>
</feature>
<dbReference type="AlphaFoldDB" id="A0ABD2AEA5"/>
<feature type="compositionally biased region" description="Acidic residues" evidence="1">
    <location>
        <begin position="207"/>
        <end position="227"/>
    </location>
</feature>
<dbReference type="InterPro" id="IPR036179">
    <property type="entry name" value="Ig-like_dom_sf"/>
</dbReference>
<comment type="caution">
    <text evidence="2">The sequence shown here is derived from an EMBL/GenBank/DDBJ whole genome shotgun (WGS) entry which is preliminary data.</text>
</comment>
<protein>
    <submittedName>
        <fullName evidence="2">Protein vein</fullName>
    </submittedName>
</protein>